<gene>
    <name evidence="2" type="ORF">SAMN03080614_10708</name>
</gene>
<dbReference type="OrthoDB" id="9791273at2"/>
<keyword evidence="3" id="KW-1185">Reference proteome</keyword>
<dbReference type="GO" id="GO:0004803">
    <property type="term" value="F:transposase activity"/>
    <property type="evidence" value="ECO:0007669"/>
    <property type="project" value="InterPro"/>
</dbReference>
<organism evidence="2 3">
    <name type="scientific">Anaerobranca gottschalkii DSM 13577</name>
    <dbReference type="NCBI Taxonomy" id="1120990"/>
    <lineage>
        <taxon>Bacteria</taxon>
        <taxon>Bacillati</taxon>
        <taxon>Bacillota</taxon>
        <taxon>Clostridia</taxon>
        <taxon>Eubacteriales</taxon>
        <taxon>Proteinivoracaceae</taxon>
        <taxon>Anaerobranca</taxon>
    </lineage>
</organism>
<dbReference type="InterPro" id="IPR007069">
    <property type="entry name" value="Transposase_32"/>
</dbReference>
<dbReference type="EMBL" id="FOIF01000070">
    <property type="protein sequence ID" value="SET17944.1"/>
    <property type="molecule type" value="Genomic_DNA"/>
</dbReference>
<proteinExistence type="predicted"/>
<dbReference type="STRING" id="1120990.SAMN03080614_10708"/>
<accession>A0A1I0CED8</accession>
<protein>
    <submittedName>
        <fullName evidence="2">Transposase</fullName>
    </submittedName>
</protein>
<dbReference type="GO" id="GO:0003677">
    <property type="term" value="F:DNA binding"/>
    <property type="evidence" value="ECO:0007669"/>
    <property type="project" value="InterPro"/>
</dbReference>
<dbReference type="GO" id="GO:0006313">
    <property type="term" value="P:DNA transposition"/>
    <property type="evidence" value="ECO:0007669"/>
    <property type="project" value="InterPro"/>
</dbReference>
<dbReference type="Proteomes" id="UP000243819">
    <property type="component" value="Unassembled WGS sequence"/>
</dbReference>
<evidence type="ECO:0000313" key="3">
    <source>
        <dbReference type="Proteomes" id="UP000243819"/>
    </source>
</evidence>
<evidence type="ECO:0000259" key="1">
    <source>
        <dbReference type="Pfam" id="PF04986"/>
    </source>
</evidence>
<dbReference type="AlphaFoldDB" id="A0A1I0CED8"/>
<feature type="domain" description="Transposase IS801/IS1294" evidence="1">
    <location>
        <begin position="2"/>
        <end position="82"/>
    </location>
</feature>
<name>A0A1I0CED8_9FIRM</name>
<evidence type="ECO:0000313" key="2">
    <source>
        <dbReference type="EMBL" id="SET17944.1"/>
    </source>
</evidence>
<reference evidence="3" key="1">
    <citation type="submission" date="2016-10" db="EMBL/GenBank/DDBJ databases">
        <authorList>
            <person name="Varghese N."/>
            <person name="Submissions S."/>
        </authorList>
    </citation>
    <scope>NUCLEOTIDE SEQUENCE [LARGE SCALE GENOMIC DNA]</scope>
    <source>
        <strain evidence="3">DSM 13577</strain>
    </source>
</reference>
<dbReference type="Pfam" id="PF04986">
    <property type="entry name" value="Y2_Tnp"/>
    <property type="match status" value="1"/>
</dbReference>
<sequence>MKNAKGIAKYIGRYVFRPAIAESRIESYDGEVVRFWYESHEDGKRIEEVLPVLEFIGKLVRHIPDKQFKMVRYYGVYSRNRKAKAKKVMSVW</sequence>